<protein>
    <submittedName>
        <fullName evidence="9">S8 family serine peptidase</fullName>
    </submittedName>
</protein>
<dbReference type="CDD" id="cd07496">
    <property type="entry name" value="Peptidases_S8_13"/>
    <property type="match status" value="1"/>
</dbReference>
<evidence type="ECO:0000256" key="7">
    <source>
        <dbReference type="SAM" id="SignalP"/>
    </source>
</evidence>
<dbReference type="InterPro" id="IPR000209">
    <property type="entry name" value="Peptidase_S8/S53_dom"/>
</dbReference>
<proteinExistence type="inferred from homology"/>
<dbReference type="PANTHER" id="PTHR43806:SF11">
    <property type="entry name" value="CEREVISIN-RELATED"/>
    <property type="match status" value="1"/>
</dbReference>
<dbReference type="Gene3D" id="3.40.50.200">
    <property type="entry name" value="Peptidase S8/S53 domain"/>
    <property type="match status" value="1"/>
</dbReference>
<dbReference type="PANTHER" id="PTHR43806">
    <property type="entry name" value="PEPTIDASE S8"/>
    <property type="match status" value="1"/>
</dbReference>
<dbReference type="InterPro" id="IPR023827">
    <property type="entry name" value="Peptidase_S8_Asp-AS"/>
</dbReference>
<dbReference type="InterPro" id="IPR034176">
    <property type="entry name" value="Peptidases_S8_13"/>
</dbReference>
<evidence type="ECO:0000256" key="1">
    <source>
        <dbReference type="ARBA" id="ARBA00011073"/>
    </source>
</evidence>
<evidence type="ECO:0000313" key="10">
    <source>
        <dbReference type="Proteomes" id="UP001430360"/>
    </source>
</evidence>
<dbReference type="RefSeq" id="WP_232136345.1">
    <property type="nucleotide sequence ID" value="NZ_CP089507.1"/>
</dbReference>
<dbReference type="Pfam" id="PF00082">
    <property type="entry name" value="Peptidase_S8"/>
    <property type="match status" value="1"/>
</dbReference>
<feature type="active site" description="Charge relay system" evidence="5">
    <location>
        <position position="209"/>
    </location>
</feature>
<feature type="active site" description="Charge relay system" evidence="5">
    <location>
        <position position="278"/>
    </location>
</feature>
<reference evidence="9" key="2">
    <citation type="journal article" date="2022" name="Syst. Appl. Microbiol.">
        <title>Physiological and genomic characterisation of Luteimonas fraxinea sp. nov., a bacterial species associated with trees tolerant to ash dieback.</title>
        <authorList>
            <person name="Ulrich K."/>
            <person name="Becker R."/>
            <person name="Behrendt U."/>
            <person name="Kube M."/>
            <person name="Schneck V."/>
            <person name="Ulrich A."/>
        </authorList>
    </citation>
    <scope>NUCLEOTIDE SEQUENCE</scope>
    <source>
        <strain evidence="9">A1P009</strain>
    </source>
</reference>
<dbReference type="PROSITE" id="PS00136">
    <property type="entry name" value="SUBTILASE_ASP"/>
    <property type="match status" value="1"/>
</dbReference>
<feature type="active site" description="Charge relay system" evidence="5">
    <location>
        <position position="468"/>
    </location>
</feature>
<dbReference type="InterPro" id="IPR023828">
    <property type="entry name" value="Peptidase_S8_Ser-AS"/>
</dbReference>
<evidence type="ECO:0000256" key="6">
    <source>
        <dbReference type="RuleBase" id="RU003355"/>
    </source>
</evidence>
<comment type="similarity">
    <text evidence="1 5 6">Belongs to the peptidase S8 family.</text>
</comment>
<keyword evidence="10" id="KW-1185">Reference proteome</keyword>
<dbReference type="InterPro" id="IPR036852">
    <property type="entry name" value="Peptidase_S8/S53_dom_sf"/>
</dbReference>
<reference evidence="9" key="1">
    <citation type="submission" date="2021-12" db="EMBL/GenBank/DDBJ databases">
        <authorList>
            <person name="Ulrich A."/>
        </authorList>
    </citation>
    <scope>NUCLEOTIDE SEQUENCE</scope>
    <source>
        <strain evidence="9">A1P009</strain>
    </source>
</reference>
<dbReference type="PROSITE" id="PS51318">
    <property type="entry name" value="TAT"/>
    <property type="match status" value="1"/>
</dbReference>
<dbReference type="InterPro" id="IPR006311">
    <property type="entry name" value="TAT_signal"/>
</dbReference>
<evidence type="ECO:0000256" key="2">
    <source>
        <dbReference type="ARBA" id="ARBA00022670"/>
    </source>
</evidence>
<dbReference type="InterPro" id="IPR015500">
    <property type="entry name" value="Peptidase_S8_subtilisin-rel"/>
</dbReference>
<dbReference type="Gene3D" id="2.60.120.380">
    <property type="match status" value="1"/>
</dbReference>
<evidence type="ECO:0000256" key="5">
    <source>
        <dbReference type="PROSITE-ProRule" id="PRU01240"/>
    </source>
</evidence>
<gene>
    <name evidence="9" type="ORF">LTT95_10280</name>
</gene>
<evidence type="ECO:0000256" key="3">
    <source>
        <dbReference type="ARBA" id="ARBA00022801"/>
    </source>
</evidence>
<dbReference type="PROSITE" id="PS00138">
    <property type="entry name" value="SUBTILASE_SER"/>
    <property type="match status" value="1"/>
</dbReference>
<feature type="domain" description="Peptidase S8/S53" evidence="8">
    <location>
        <begin position="200"/>
        <end position="520"/>
    </location>
</feature>
<feature type="signal peptide" evidence="7">
    <location>
        <begin position="1"/>
        <end position="26"/>
    </location>
</feature>
<dbReference type="SUPFAM" id="SSF52743">
    <property type="entry name" value="Subtilisin-like"/>
    <property type="match status" value="1"/>
</dbReference>
<comment type="caution">
    <text evidence="9">The sequence shown here is derived from an EMBL/GenBank/DDBJ whole genome shotgun (WGS) entry which is preliminary data.</text>
</comment>
<sequence>MSLSSRSLRRGLLAAALGAVVAPALAASPAAPLSVMSTADPEAPRVAYDGLLVTYKAGTAERRNATTGAATMQRILRAPATASQFNATHRAAAPALASTRRLAIGADLVRPNRRLSDGELDTLMRTLAADPSVAHVEPNRYWQRLRTVPAATAATPNDPGFNVQWHFRAPDGTLETLAPDPGYANRGGIDILNAWQYGRGAGVVVAVLDTGILAHPDLDTSLADAGYDFISDALNSGRATDGRAPGGWDTGDWTTEDRFLADNGGCVFPGDQSNSSWHGSHVAGTIAQITGNGVGMAGVAPDAKVLPVRVLGHCGGTTADIADAIVWASGGSVPGVPANQNPAEIINMSLGGFGVCEADSAYGQAIASARQRGTTVVVAAGNSNSDASSFTPASCPGVINVAATGITGARAVYSNFGANIALSAPGGGVYPNDATSGPTARTGFVWSAGNRGLTTPGESAYVGQAGTSMAAPHVAGVAALVISAAMQAGRPVPTPQEMREILTQTSRDFPVRPLRQIGVGILDAAKAAARGAGNAAGGDEPTAVRMAKTVPVNGISAAAGAGTLYRIDVPAGARNLQIRTYGGRGQAKLLVRVGRSPALDGSNAALTSSRPGTTQSVQVTIPLNDSYFVRVVGGTGGYQGVSVIATYSGQ</sequence>
<keyword evidence="7" id="KW-0732">Signal</keyword>
<dbReference type="EMBL" id="JAJQKU010000003">
    <property type="protein sequence ID" value="MCD9097323.1"/>
    <property type="molecule type" value="Genomic_DNA"/>
</dbReference>
<dbReference type="Proteomes" id="UP001430360">
    <property type="component" value="Unassembled WGS sequence"/>
</dbReference>
<evidence type="ECO:0000313" key="9">
    <source>
        <dbReference type="EMBL" id="MCD9097323.1"/>
    </source>
</evidence>
<keyword evidence="4 5" id="KW-0720">Serine protease</keyword>
<dbReference type="PROSITE" id="PS51892">
    <property type="entry name" value="SUBTILASE"/>
    <property type="match status" value="1"/>
</dbReference>
<evidence type="ECO:0000259" key="8">
    <source>
        <dbReference type="Pfam" id="PF00082"/>
    </source>
</evidence>
<dbReference type="InterPro" id="IPR050131">
    <property type="entry name" value="Peptidase_S8_subtilisin-like"/>
</dbReference>
<accession>A0ABS8UF86</accession>
<keyword evidence="3 5" id="KW-0378">Hydrolase</keyword>
<dbReference type="PRINTS" id="PR00723">
    <property type="entry name" value="SUBTILISIN"/>
</dbReference>
<organism evidence="9 10">
    <name type="scientific">Luteimonas fraxinea</name>
    <dbReference type="NCBI Taxonomy" id="2901869"/>
    <lineage>
        <taxon>Bacteria</taxon>
        <taxon>Pseudomonadati</taxon>
        <taxon>Pseudomonadota</taxon>
        <taxon>Gammaproteobacteria</taxon>
        <taxon>Lysobacterales</taxon>
        <taxon>Lysobacteraceae</taxon>
        <taxon>Luteimonas</taxon>
    </lineage>
</organism>
<keyword evidence="2 5" id="KW-0645">Protease</keyword>
<name>A0ABS8UF86_9GAMM</name>
<feature type="chain" id="PRO_5045643005" evidence="7">
    <location>
        <begin position="27"/>
        <end position="650"/>
    </location>
</feature>
<evidence type="ECO:0000256" key="4">
    <source>
        <dbReference type="ARBA" id="ARBA00022825"/>
    </source>
</evidence>